<dbReference type="SMART" id="SM00304">
    <property type="entry name" value="HAMP"/>
    <property type="match status" value="1"/>
</dbReference>
<evidence type="ECO:0000256" key="5">
    <source>
        <dbReference type="ARBA" id="ARBA00023224"/>
    </source>
</evidence>
<dbReference type="RefSeq" id="WP_284204028.1">
    <property type="nucleotide sequence ID" value="NZ_BSPQ01000005.1"/>
</dbReference>
<dbReference type="Gene3D" id="1.10.287.950">
    <property type="entry name" value="Methyl-accepting chemotaxis protein"/>
    <property type="match status" value="1"/>
</dbReference>
<evidence type="ECO:0000256" key="2">
    <source>
        <dbReference type="ARBA" id="ARBA00022692"/>
    </source>
</evidence>
<proteinExistence type="inferred from homology"/>
<accession>A0ABQ6E154</accession>
<dbReference type="CDD" id="cd06225">
    <property type="entry name" value="HAMP"/>
    <property type="match status" value="1"/>
</dbReference>
<keyword evidence="5 7" id="KW-0807">Transducer</keyword>
<feature type="domain" description="Methyl-accepting transducer" evidence="9">
    <location>
        <begin position="327"/>
        <end position="563"/>
    </location>
</feature>
<comment type="caution">
    <text evidence="11">The sequence shown here is derived from an EMBL/GenBank/DDBJ whole genome shotgun (WGS) entry which is preliminary data.</text>
</comment>
<dbReference type="InterPro" id="IPR032255">
    <property type="entry name" value="HBM"/>
</dbReference>
<protein>
    <submittedName>
        <fullName evidence="11">Methyl-accepting chemotaxis protein</fullName>
    </submittedName>
</protein>
<dbReference type="PROSITE" id="PS50885">
    <property type="entry name" value="HAMP"/>
    <property type="match status" value="1"/>
</dbReference>
<evidence type="ECO:0000313" key="11">
    <source>
        <dbReference type="EMBL" id="GLS90915.1"/>
    </source>
</evidence>
<organism evidence="11 12">
    <name type="scientific">Psychromonas marina</name>
    <dbReference type="NCBI Taxonomy" id="88364"/>
    <lineage>
        <taxon>Bacteria</taxon>
        <taxon>Pseudomonadati</taxon>
        <taxon>Pseudomonadota</taxon>
        <taxon>Gammaproteobacteria</taxon>
        <taxon>Alteromonadales</taxon>
        <taxon>Psychromonadaceae</taxon>
        <taxon>Psychromonas</taxon>
    </lineage>
</organism>
<evidence type="ECO:0000256" key="6">
    <source>
        <dbReference type="ARBA" id="ARBA00029447"/>
    </source>
</evidence>
<dbReference type="SMART" id="SM01358">
    <property type="entry name" value="HBM"/>
    <property type="match status" value="1"/>
</dbReference>
<keyword evidence="4 8" id="KW-0472">Membrane</keyword>
<dbReference type="EMBL" id="BSPQ01000005">
    <property type="protein sequence ID" value="GLS90915.1"/>
    <property type="molecule type" value="Genomic_DNA"/>
</dbReference>
<evidence type="ECO:0000256" key="1">
    <source>
        <dbReference type="ARBA" id="ARBA00004141"/>
    </source>
</evidence>
<dbReference type="Pfam" id="PF00672">
    <property type="entry name" value="HAMP"/>
    <property type="match status" value="1"/>
</dbReference>
<evidence type="ECO:0000256" key="4">
    <source>
        <dbReference type="ARBA" id="ARBA00023136"/>
    </source>
</evidence>
<dbReference type="PRINTS" id="PR00260">
    <property type="entry name" value="CHEMTRNSDUCR"/>
</dbReference>
<dbReference type="PROSITE" id="PS50111">
    <property type="entry name" value="CHEMOTAXIS_TRANSDUC_2"/>
    <property type="match status" value="1"/>
</dbReference>
<evidence type="ECO:0000313" key="12">
    <source>
        <dbReference type="Proteomes" id="UP001157353"/>
    </source>
</evidence>
<dbReference type="InterPro" id="IPR003660">
    <property type="entry name" value="HAMP_dom"/>
</dbReference>
<reference evidence="12" key="1">
    <citation type="journal article" date="2019" name="Int. J. Syst. Evol. Microbiol.">
        <title>The Global Catalogue of Microorganisms (GCM) 10K type strain sequencing project: providing services to taxonomists for standard genome sequencing and annotation.</title>
        <authorList>
            <consortium name="The Broad Institute Genomics Platform"/>
            <consortium name="The Broad Institute Genome Sequencing Center for Infectious Disease"/>
            <person name="Wu L."/>
            <person name="Ma J."/>
        </authorList>
    </citation>
    <scope>NUCLEOTIDE SEQUENCE [LARGE SCALE GENOMIC DNA]</scope>
    <source>
        <strain evidence="12">NBRC 103166</strain>
    </source>
</reference>
<dbReference type="Gene3D" id="6.10.340.10">
    <property type="match status" value="1"/>
</dbReference>
<dbReference type="SMART" id="SM00283">
    <property type="entry name" value="MA"/>
    <property type="match status" value="1"/>
</dbReference>
<dbReference type="CDD" id="cd11386">
    <property type="entry name" value="MCP_signal"/>
    <property type="match status" value="1"/>
</dbReference>
<keyword evidence="12" id="KW-1185">Reference proteome</keyword>
<keyword evidence="2 8" id="KW-0812">Transmembrane</keyword>
<comment type="subcellular location">
    <subcellularLocation>
        <location evidence="1">Membrane</location>
        <topology evidence="1">Multi-pass membrane protein</topology>
    </subcellularLocation>
</comment>
<dbReference type="Pfam" id="PF00015">
    <property type="entry name" value="MCPsignal"/>
    <property type="match status" value="1"/>
</dbReference>
<dbReference type="PANTHER" id="PTHR32089:SF119">
    <property type="entry name" value="METHYL-ACCEPTING CHEMOTAXIS PROTEIN CTPL"/>
    <property type="match status" value="1"/>
</dbReference>
<evidence type="ECO:0000256" key="8">
    <source>
        <dbReference type="SAM" id="Phobius"/>
    </source>
</evidence>
<sequence length="599" mass="65788">MLLLLNFSSDVLQNNMTLSKQIGKIEADMIQLQVYEKNFQFHKQLKDVELFEESISRLNGTLSEVKNELNDIGIPLDEINNLASALDSYHQHFGHFVAAQKRIGLDANDALYGELTKAVSTAERRVGSRDYKALSILLQARKSEKDFLSTHDGKYIDEFNVIYKRMLDHVKYSDFPKAYKSAVGVVLETYHSAFIAVAAEQEIMGLTADAGLQKNMQDSALVLKTNLNILMSKTTAEVMQYMSSIKNITYLLFAVALLISIVIGWVTARSIMSAISYIKNSIVSIADSNDLTIQVSTRSKDELAEMAGAFNEMIANFRRLIISVQGSAKNVNHASTTLTGNIHEASLGVQSQMQETDMVATAVTEMATTIEEIASNTTDAANKAELTNQNAIIGKQGVDTTINQINLLSQKLLESEGVVDLLAKDSDTIGRVLEVIRGIAEQTNLLALNAAIEAARAGEQGRGFAVVADEVRTLASRTQDSTKEIENIISSLQGRTKNIVSLMVDCRNEGQESVVQANQAGKMLEEINQDIVGIMEMNTSIASAIEQQSIASAEVNRHLVSIRDVAENSGEASEQNEEMSYELEKQANDLIHEVSKFTV</sequence>
<dbReference type="InterPro" id="IPR004089">
    <property type="entry name" value="MCPsignal_dom"/>
</dbReference>
<name>A0ABQ6E154_9GAMM</name>
<comment type="similarity">
    <text evidence="6">Belongs to the methyl-accepting chemotaxis (MCP) protein family.</text>
</comment>
<dbReference type="InterPro" id="IPR004090">
    <property type="entry name" value="Chemotax_Me-accpt_rcpt"/>
</dbReference>
<evidence type="ECO:0000256" key="7">
    <source>
        <dbReference type="PROSITE-ProRule" id="PRU00284"/>
    </source>
</evidence>
<gene>
    <name evidence="11" type="ORF">GCM10007916_19820</name>
</gene>
<keyword evidence="3 8" id="KW-1133">Transmembrane helix</keyword>
<dbReference type="PANTHER" id="PTHR32089">
    <property type="entry name" value="METHYL-ACCEPTING CHEMOTAXIS PROTEIN MCPB"/>
    <property type="match status" value="1"/>
</dbReference>
<evidence type="ECO:0000259" key="10">
    <source>
        <dbReference type="PROSITE" id="PS50885"/>
    </source>
</evidence>
<evidence type="ECO:0000256" key="3">
    <source>
        <dbReference type="ARBA" id="ARBA00022989"/>
    </source>
</evidence>
<feature type="transmembrane region" description="Helical" evidence="8">
    <location>
        <begin position="248"/>
        <end position="268"/>
    </location>
</feature>
<feature type="domain" description="HAMP" evidence="10">
    <location>
        <begin position="269"/>
        <end position="322"/>
    </location>
</feature>
<dbReference type="SUPFAM" id="SSF58104">
    <property type="entry name" value="Methyl-accepting chemotaxis protein (MCP) signaling domain"/>
    <property type="match status" value="1"/>
</dbReference>
<evidence type="ECO:0000259" key="9">
    <source>
        <dbReference type="PROSITE" id="PS50111"/>
    </source>
</evidence>
<dbReference type="Proteomes" id="UP001157353">
    <property type="component" value="Unassembled WGS sequence"/>
</dbReference>